<dbReference type="RefSeq" id="WP_070352360.1">
    <property type="nucleotide sequence ID" value="NZ_CP043474.1"/>
</dbReference>
<feature type="transmembrane region" description="Helical" evidence="10">
    <location>
        <begin position="96"/>
        <end position="120"/>
    </location>
</feature>
<feature type="binding site" evidence="10">
    <location>
        <position position="77"/>
    </location>
    <ligand>
        <name>Na(+)</name>
        <dbReference type="ChEBI" id="CHEBI:29101"/>
        <note>structural</note>
    </ligand>
</feature>
<dbReference type="Proteomes" id="UP000178953">
    <property type="component" value="Unassembled WGS sequence"/>
</dbReference>
<keyword evidence="4 10" id="KW-1133">Transmembrane helix</keyword>
<proteinExistence type="inferred from homology"/>
<evidence type="ECO:0000256" key="9">
    <source>
        <dbReference type="ARBA" id="ARBA00049940"/>
    </source>
</evidence>
<evidence type="ECO:0000256" key="4">
    <source>
        <dbReference type="ARBA" id="ARBA00022989"/>
    </source>
</evidence>
<feature type="binding site" evidence="10">
    <location>
        <position position="74"/>
    </location>
    <ligand>
        <name>Na(+)</name>
        <dbReference type="ChEBI" id="CHEBI:29101"/>
        <note>structural</note>
    </ligand>
</feature>
<comment type="caution">
    <text evidence="11">The sequence shown here is derived from an EMBL/GenBank/DDBJ whole genome shotgun (WGS) entry which is preliminary data.</text>
</comment>
<evidence type="ECO:0000313" key="12">
    <source>
        <dbReference type="Proteomes" id="UP000178953"/>
    </source>
</evidence>
<keyword evidence="5 10" id="KW-0472">Membrane</keyword>
<evidence type="ECO:0000256" key="1">
    <source>
        <dbReference type="ARBA" id="ARBA00004651"/>
    </source>
</evidence>
<dbReference type="PANTHER" id="PTHR28259:SF1">
    <property type="entry name" value="FLUORIDE EXPORT PROTEIN 1-RELATED"/>
    <property type="match status" value="1"/>
</dbReference>
<dbReference type="EMBL" id="MCHX01000012">
    <property type="protein sequence ID" value="OFJ54478.1"/>
    <property type="molecule type" value="Genomic_DNA"/>
</dbReference>
<evidence type="ECO:0000256" key="7">
    <source>
        <dbReference type="ARBA" id="ARBA00035120"/>
    </source>
</evidence>
<evidence type="ECO:0000256" key="10">
    <source>
        <dbReference type="HAMAP-Rule" id="MF_00454"/>
    </source>
</evidence>
<organism evidence="11 12">
    <name type="scientific">Mycolicibacterium grossiae</name>
    <dbReference type="NCBI Taxonomy" id="1552759"/>
    <lineage>
        <taxon>Bacteria</taxon>
        <taxon>Bacillati</taxon>
        <taxon>Actinomycetota</taxon>
        <taxon>Actinomycetes</taxon>
        <taxon>Mycobacteriales</taxon>
        <taxon>Mycobacteriaceae</taxon>
        <taxon>Mycolicibacterium</taxon>
    </lineage>
</organism>
<keyword evidence="10" id="KW-0479">Metal-binding</keyword>
<protein>
    <recommendedName>
        <fullName evidence="10">Fluoride-specific ion channel FluC</fullName>
    </recommendedName>
</protein>
<keyword evidence="10" id="KW-0915">Sodium</keyword>
<dbReference type="GO" id="GO:0062054">
    <property type="term" value="F:fluoride channel activity"/>
    <property type="evidence" value="ECO:0007669"/>
    <property type="project" value="UniProtKB-UniRule"/>
</dbReference>
<feature type="transmembrane region" description="Helical" evidence="10">
    <location>
        <begin position="67"/>
        <end position="90"/>
    </location>
</feature>
<evidence type="ECO:0000313" key="11">
    <source>
        <dbReference type="EMBL" id="OFJ54478.1"/>
    </source>
</evidence>
<reference evidence="11 12" key="1">
    <citation type="submission" date="2016-09" db="EMBL/GenBank/DDBJ databases">
        <title>genome sequence of Mycobacterium sp. 739 SCH.</title>
        <authorList>
            <person name="Greninger A.L."/>
            <person name="Qin X."/>
            <person name="Jerome K."/>
            <person name="Vora S."/>
            <person name="Quinn K."/>
        </authorList>
    </citation>
    <scope>NUCLEOTIDE SEQUENCE [LARGE SCALE GENOMIC DNA]</scope>
    <source>
        <strain evidence="11 12">SCH</strain>
    </source>
</reference>
<comment type="function">
    <text evidence="9 10">Fluoride-specific ion channel. Important for reducing fluoride concentration in the cell, thus reducing its toxicity.</text>
</comment>
<evidence type="ECO:0000256" key="5">
    <source>
        <dbReference type="ARBA" id="ARBA00023136"/>
    </source>
</evidence>
<dbReference type="GO" id="GO:0046872">
    <property type="term" value="F:metal ion binding"/>
    <property type="evidence" value="ECO:0007669"/>
    <property type="project" value="UniProtKB-KW"/>
</dbReference>
<keyword evidence="10" id="KW-0406">Ion transport</keyword>
<keyword evidence="10" id="KW-0813">Transport</keyword>
<dbReference type="PANTHER" id="PTHR28259">
    <property type="entry name" value="FLUORIDE EXPORT PROTEIN 1-RELATED"/>
    <property type="match status" value="1"/>
</dbReference>
<feature type="transmembrane region" description="Helical" evidence="10">
    <location>
        <begin position="35"/>
        <end position="55"/>
    </location>
</feature>
<dbReference type="Pfam" id="PF02537">
    <property type="entry name" value="CRCB"/>
    <property type="match status" value="1"/>
</dbReference>
<keyword evidence="3 10" id="KW-0812">Transmembrane</keyword>
<keyword evidence="2 10" id="KW-1003">Cell membrane</keyword>
<comment type="similarity">
    <text evidence="7 10">Belongs to the fluoride channel Fluc/FEX (TC 1.A.43) family.</text>
</comment>
<dbReference type="AlphaFoldDB" id="A0A1E8Q7B2"/>
<comment type="subcellular location">
    <subcellularLocation>
        <location evidence="1 10">Cell membrane</location>
        <topology evidence="1 10">Multi-pass membrane protein</topology>
    </subcellularLocation>
</comment>
<dbReference type="GO" id="GO:0005886">
    <property type="term" value="C:plasma membrane"/>
    <property type="evidence" value="ECO:0007669"/>
    <property type="project" value="UniProtKB-SubCell"/>
</dbReference>
<evidence type="ECO:0000256" key="3">
    <source>
        <dbReference type="ARBA" id="ARBA00022692"/>
    </source>
</evidence>
<evidence type="ECO:0000256" key="2">
    <source>
        <dbReference type="ARBA" id="ARBA00022475"/>
    </source>
</evidence>
<evidence type="ECO:0000256" key="6">
    <source>
        <dbReference type="ARBA" id="ARBA00023303"/>
    </source>
</evidence>
<dbReference type="HAMAP" id="MF_00454">
    <property type="entry name" value="FluC"/>
    <property type="match status" value="1"/>
</dbReference>
<comment type="activity regulation">
    <text evidence="10">Na(+) is not transported, but it plays an essential structural role and its presence is essential for fluoride channel function.</text>
</comment>
<dbReference type="GO" id="GO:0140114">
    <property type="term" value="P:cellular detoxification of fluoride"/>
    <property type="evidence" value="ECO:0007669"/>
    <property type="project" value="UniProtKB-UniRule"/>
</dbReference>
<dbReference type="InterPro" id="IPR003691">
    <property type="entry name" value="FluC"/>
</dbReference>
<keyword evidence="12" id="KW-1185">Reference proteome</keyword>
<keyword evidence="6 10" id="KW-0407">Ion channel</keyword>
<gene>
    <name evidence="10" type="primary">fluC</name>
    <name evidence="10" type="synonym">crcB</name>
    <name evidence="11" type="ORF">BEL07_06935</name>
</gene>
<name>A0A1E8Q7B2_9MYCO</name>
<accession>A0A1E8Q7B2</accession>
<evidence type="ECO:0000256" key="8">
    <source>
        <dbReference type="ARBA" id="ARBA00035585"/>
    </source>
</evidence>
<sequence>MPRILAVVALGGVLGAVLRAVLEQAWPHPAGTIGWATFAINVTGCFGIGLLVGAIERFTPHHLVRPFLGTGFLGGYTTFSTHVVEVHAVIAAGRPALGLAYLGLQLGSGVLAAGLGLWAVQRRQPQ</sequence>
<comment type="catalytic activity">
    <reaction evidence="8">
        <text>fluoride(in) = fluoride(out)</text>
        <dbReference type="Rhea" id="RHEA:76159"/>
        <dbReference type="ChEBI" id="CHEBI:17051"/>
    </reaction>
    <physiologicalReaction direction="left-to-right" evidence="8">
        <dbReference type="Rhea" id="RHEA:76160"/>
    </physiologicalReaction>
</comment>